<feature type="transmembrane region" description="Helical" evidence="1">
    <location>
        <begin position="20"/>
        <end position="43"/>
    </location>
</feature>
<dbReference type="AlphaFoldDB" id="A0A816W8Z4"/>
<name>A0A816W8Z4_BRANA</name>
<keyword evidence="1" id="KW-0472">Membrane</keyword>
<evidence type="ECO:0000256" key="1">
    <source>
        <dbReference type="SAM" id="Phobius"/>
    </source>
</evidence>
<gene>
    <name evidence="2" type="ORF">DARMORV10_A03P47570.1</name>
</gene>
<dbReference type="Proteomes" id="UP001295469">
    <property type="component" value="Chromosome A03"/>
</dbReference>
<dbReference type="EMBL" id="HG994357">
    <property type="protein sequence ID" value="CAF2129629.1"/>
    <property type="molecule type" value="Genomic_DNA"/>
</dbReference>
<reference evidence="2" key="1">
    <citation type="submission" date="2021-01" db="EMBL/GenBank/DDBJ databases">
        <authorList>
            <consortium name="Genoscope - CEA"/>
            <person name="William W."/>
        </authorList>
    </citation>
    <scope>NUCLEOTIDE SEQUENCE</scope>
</reference>
<sequence>MQRQRMYIRRKLKVLRKTWIQHGIVTGISFTDSVFVLFISYVASLPMIQWWVKEDFSYQAEK</sequence>
<keyword evidence="1" id="KW-0812">Transmembrane</keyword>
<keyword evidence="1" id="KW-1133">Transmembrane helix</keyword>
<protein>
    <submittedName>
        <fullName evidence="2">(rape) hypothetical protein</fullName>
    </submittedName>
</protein>
<organism evidence="2">
    <name type="scientific">Brassica napus</name>
    <name type="common">Rape</name>
    <dbReference type="NCBI Taxonomy" id="3708"/>
    <lineage>
        <taxon>Eukaryota</taxon>
        <taxon>Viridiplantae</taxon>
        <taxon>Streptophyta</taxon>
        <taxon>Embryophyta</taxon>
        <taxon>Tracheophyta</taxon>
        <taxon>Spermatophyta</taxon>
        <taxon>Magnoliopsida</taxon>
        <taxon>eudicotyledons</taxon>
        <taxon>Gunneridae</taxon>
        <taxon>Pentapetalae</taxon>
        <taxon>rosids</taxon>
        <taxon>malvids</taxon>
        <taxon>Brassicales</taxon>
        <taxon>Brassicaceae</taxon>
        <taxon>Brassiceae</taxon>
        <taxon>Brassica</taxon>
    </lineage>
</organism>
<evidence type="ECO:0000313" key="2">
    <source>
        <dbReference type="EMBL" id="CAF2129629.1"/>
    </source>
</evidence>
<accession>A0A816W8Z4</accession>
<proteinExistence type="predicted"/>